<name>A0A7G9Z0Z7_9EURY</name>
<proteinExistence type="predicted"/>
<reference evidence="1" key="1">
    <citation type="submission" date="2020-06" db="EMBL/GenBank/DDBJ databases">
        <title>Unique genomic features of the anaerobic methanotrophic archaea.</title>
        <authorList>
            <person name="Chadwick G.L."/>
            <person name="Skennerton C.T."/>
            <person name="Laso-Perez R."/>
            <person name="Leu A.O."/>
            <person name="Speth D.R."/>
            <person name="Yu H."/>
            <person name="Morgan-Lang C."/>
            <person name="Hatzenpichler R."/>
            <person name="Goudeau D."/>
            <person name="Malmstrom R."/>
            <person name="Brazelton W.J."/>
            <person name="Woyke T."/>
            <person name="Hallam S.J."/>
            <person name="Tyson G.W."/>
            <person name="Wegener G."/>
            <person name="Boetius A."/>
            <person name="Orphan V."/>
        </authorList>
    </citation>
    <scope>NUCLEOTIDE SEQUENCE</scope>
</reference>
<accession>A0A7G9Z0Z7</accession>
<organism evidence="1">
    <name type="scientific">Candidatus Methanophagaceae archaeon ANME-1 ERB6</name>
    <dbReference type="NCBI Taxonomy" id="2759912"/>
    <lineage>
        <taxon>Archaea</taxon>
        <taxon>Methanobacteriati</taxon>
        <taxon>Methanobacteriota</taxon>
        <taxon>Stenosarchaea group</taxon>
        <taxon>Methanomicrobia</taxon>
        <taxon>Candidatus Methanophagales</taxon>
        <taxon>Candidatus Methanophagaceae</taxon>
    </lineage>
</organism>
<protein>
    <submittedName>
        <fullName evidence="1">Uncharacterized protein</fullName>
    </submittedName>
</protein>
<dbReference type="AlphaFoldDB" id="A0A7G9Z0Z7"/>
<evidence type="ECO:0000313" key="1">
    <source>
        <dbReference type="EMBL" id="QNO53931.1"/>
    </source>
</evidence>
<dbReference type="EMBL" id="MT631555">
    <property type="protein sequence ID" value="QNO53931.1"/>
    <property type="molecule type" value="Genomic_DNA"/>
</dbReference>
<gene>
    <name evidence="1" type="ORF">NNHBGCAA_00031</name>
</gene>
<sequence>MKKKIEMKKKSGVFTIFILALTLSFAFLITITITGADVTELNVNPEVVIQGENVSISGRASPNEEVWINSSSVSSLPVSDGKYSRKFNGIHFPAGEKAFSVTVENIKNIRIALSPVFGQTVEYPLEGPEKATNGTTTISIPFPVTWENITIDIDGRKNVKVYGDVAKGATSVTLKVGMSIKVTADSNGDFKLDINTEGVPLGEFFISADGIEKTVEVVSMEPTPTPVFDTGSPENPYPSIQGTHHGTIKPKRTITVSKLYTYPCKGTCGHTEQVKIWNETEVIVEANWTGYSGDWRNITFDEITLEAGETYHYTIHTGSYPQIIHERTANVTGGTITCTQFTDANGKVYYDWIPAIILISKSL</sequence>